<dbReference type="EMBL" id="FYAH01000001">
    <property type="protein sequence ID" value="SMY15246.1"/>
    <property type="molecule type" value="Genomic_DNA"/>
</dbReference>
<feature type="domain" description="GGDEF" evidence="4">
    <location>
        <begin position="303"/>
        <end position="428"/>
    </location>
</feature>
<dbReference type="Gene3D" id="3.30.70.270">
    <property type="match status" value="1"/>
</dbReference>
<evidence type="ECO:0000313" key="6">
    <source>
        <dbReference type="Proteomes" id="UP000196485"/>
    </source>
</evidence>
<evidence type="ECO:0000259" key="4">
    <source>
        <dbReference type="PROSITE" id="PS50887"/>
    </source>
</evidence>
<dbReference type="EC" id="2.7.7.65" evidence="1"/>
<evidence type="ECO:0000256" key="2">
    <source>
        <dbReference type="ARBA" id="ARBA00034247"/>
    </source>
</evidence>
<name>A0A1Y6KV64_9GAMM</name>
<organism evidence="5 6">
    <name type="scientific">Photobacterium aquimaris</name>
    <dbReference type="NCBI Taxonomy" id="512643"/>
    <lineage>
        <taxon>Bacteria</taxon>
        <taxon>Pseudomonadati</taxon>
        <taxon>Pseudomonadota</taxon>
        <taxon>Gammaproteobacteria</taxon>
        <taxon>Vibrionales</taxon>
        <taxon>Vibrionaceae</taxon>
        <taxon>Photobacterium</taxon>
    </lineage>
</organism>
<evidence type="ECO:0000256" key="3">
    <source>
        <dbReference type="SAM" id="Phobius"/>
    </source>
</evidence>
<dbReference type="SMART" id="SM00267">
    <property type="entry name" value="GGDEF"/>
    <property type="match status" value="1"/>
</dbReference>
<dbReference type="InterPro" id="IPR043128">
    <property type="entry name" value="Rev_trsase/Diguanyl_cyclase"/>
</dbReference>
<accession>A0A1Y6KV64</accession>
<dbReference type="PROSITE" id="PS50887">
    <property type="entry name" value="GGDEF"/>
    <property type="match status" value="1"/>
</dbReference>
<dbReference type="CDD" id="cd01949">
    <property type="entry name" value="GGDEF"/>
    <property type="match status" value="1"/>
</dbReference>
<comment type="catalytic activity">
    <reaction evidence="2">
        <text>2 GTP = 3',3'-c-di-GMP + 2 diphosphate</text>
        <dbReference type="Rhea" id="RHEA:24898"/>
        <dbReference type="ChEBI" id="CHEBI:33019"/>
        <dbReference type="ChEBI" id="CHEBI:37565"/>
        <dbReference type="ChEBI" id="CHEBI:58805"/>
        <dbReference type="EC" id="2.7.7.65"/>
    </reaction>
</comment>
<dbReference type="InterPro" id="IPR029787">
    <property type="entry name" value="Nucleotide_cyclase"/>
</dbReference>
<proteinExistence type="predicted"/>
<keyword evidence="5" id="KW-0548">Nucleotidyltransferase</keyword>
<keyword evidence="5" id="KW-0808">Transferase</keyword>
<keyword evidence="3" id="KW-1133">Transmembrane helix</keyword>
<dbReference type="NCBIfam" id="TIGR00254">
    <property type="entry name" value="GGDEF"/>
    <property type="match status" value="1"/>
</dbReference>
<dbReference type="PANTHER" id="PTHR45138:SF9">
    <property type="entry name" value="DIGUANYLATE CYCLASE DGCM-RELATED"/>
    <property type="match status" value="1"/>
</dbReference>
<sequence length="428" mass="49852">MIINIKDFFKKTLRHFKLFCFFFIISSSLYFIYNIYNINKLQGQYITTLNNLYSAARRFGYFYNNTGTEDLKEGQYLFNGVSVVVNASTQAKILSTGINKLRLQIDKLTDNHIWTVAVFETSAKYSHFDPLRAVYLKLYDHVVLNSIVKNEGLMDTYQSFYGCNIKLTDIYTEQSTDKILRTVYFPIYNNKKLDALLAIDINNSMFKNTLDDYNRNNMTIINMNNNNLYQTQELLPCSEVDPIHLGINFYTLLKFTFLPSILLMFLYHSLTKLIANKNFILHYDQMTHFYRRDFYETKLLNQSNFNLLIIDIDHFKKVNDTYGHEVGDEVIRAVTKRINNCIRNNDIAIRWGGEEFMLSFPKMNSEQLTRKAQQICDSIALYPISDIDISVSIGGVSAKNIHFNDAYKAADQALYHSKNNGRNQVTIV</sequence>
<dbReference type="Proteomes" id="UP000196485">
    <property type="component" value="Unassembled WGS sequence"/>
</dbReference>
<dbReference type="RefSeq" id="WP_087819545.1">
    <property type="nucleotide sequence ID" value="NZ_FYAH01000001.1"/>
</dbReference>
<evidence type="ECO:0000313" key="5">
    <source>
        <dbReference type="EMBL" id="SMY15246.1"/>
    </source>
</evidence>
<dbReference type="GO" id="GO:0052621">
    <property type="term" value="F:diguanylate cyclase activity"/>
    <property type="evidence" value="ECO:0007669"/>
    <property type="project" value="UniProtKB-EC"/>
</dbReference>
<keyword evidence="3" id="KW-0812">Transmembrane</keyword>
<dbReference type="AlphaFoldDB" id="A0A1Y6KV64"/>
<gene>
    <name evidence="5" type="primary">ycdT</name>
    <name evidence="5" type="ORF">PAQU9191_00464</name>
</gene>
<dbReference type="InterPro" id="IPR000160">
    <property type="entry name" value="GGDEF_dom"/>
</dbReference>
<dbReference type="Pfam" id="PF00990">
    <property type="entry name" value="GGDEF"/>
    <property type="match status" value="1"/>
</dbReference>
<evidence type="ECO:0000256" key="1">
    <source>
        <dbReference type="ARBA" id="ARBA00012528"/>
    </source>
</evidence>
<keyword evidence="6" id="KW-1185">Reference proteome</keyword>
<reference evidence="6" key="1">
    <citation type="submission" date="2017-06" db="EMBL/GenBank/DDBJ databases">
        <authorList>
            <person name="Rodrigo-Torres L."/>
            <person name="Arahal R. D."/>
            <person name="Lucena T."/>
        </authorList>
    </citation>
    <scope>NUCLEOTIDE SEQUENCE [LARGE SCALE GENOMIC DNA]</scope>
    <source>
        <strain evidence="6">type strain: CECT 9192</strain>
    </source>
</reference>
<dbReference type="SUPFAM" id="SSF55073">
    <property type="entry name" value="Nucleotide cyclase"/>
    <property type="match status" value="1"/>
</dbReference>
<keyword evidence="3" id="KW-0472">Membrane</keyword>
<dbReference type="InterPro" id="IPR050469">
    <property type="entry name" value="Diguanylate_Cyclase"/>
</dbReference>
<protein>
    <recommendedName>
        <fullName evidence="1">diguanylate cyclase</fullName>
        <ecNumber evidence="1">2.7.7.65</ecNumber>
    </recommendedName>
</protein>
<dbReference type="PANTHER" id="PTHR45138">
    <property type="entry name" value="REGULATORY COMPONENTS OF SENSORY TRANSDUCTION SYSTEM"/>
    <property type="match status" value="1"/>
</dbReference>
<feature type="transmembrane region" description="Helical" evidence="3">
    <location>
        <begin position="16"/>
        <end position="36"/>
    </location>
</feature>